<reference evidence="2 3" key="1">
    <citation type="journal article" date="2019" name="Commun. Biol.">
        <title>The bagworm genome reveals a unique fibroin gene that provides high tensile strength.</title>
        <authorList>
            <person name="Kono N."/>
            <person name="Nakamura H."/>
            <person name="Ohtoshi R."/>
            <person name="Tomita M."/>
            <person name="Numata K."/>
            <person name="Arakawa K."/>
        </authorList>
    </citation>
    <scope>NUCLEOTIDE SEQUENCE [LARGE SCALE GENOMIC DNA]</scope>
</reference>
<evidence type="ECO:0000256" key="1">
    <source>
        <dbReference type="SAM" id="MobiDB-lite"/>
    </source>
</evidence>
<protein>
    <submittedName>
        <fullName evidence="2">Uncharacterized protein</fullName>
    </submittedName>
</protein>
<dbReference type="EMBL" id="BGZK01000089">
    <property type="protein sequence ID" value="GBP17648.1"/>
    <property type="molecule type" value="Genomic_DNA"/>
</dbReference>
<accession>A0A4C1TUS2</accession>
<proteinExistence type="predicted"/>
<evidence type="ECO:0000313" key="2">
    <source>
        <dbReference type="EMBL" id="GBP17648.1"/>
    </source>
</evidence>
<dbReference type="AlphaFoldDB" id="A0A4C1TUS2"/>
<sequence>MSTKESASSAAAKALENRTQFYRERCAAPKNAREIQNWNIRDSKFEPLAWTSAARKYSFRFFYIGSVTAPNCRQKASIKNNGACAAPCCASTTTRAERSRASKASATESPRLSPASQPSLVRIFN</sequence>
<name>A0A4C1TUS2_EUMVA</name>
<dbReference type="Proteomes" id="UP000299102">
    <property type="component" value="Unassembled WGS sequence"/>
</dbReference>
<organism evidence="2 3">
    <name type="scientific">Eumeta variegata</name>
    <name type="common">Bagworm moth</name>
    <name type="synonym">Eumeta japonica</name>
    <dbReference type="NCBI Taxonomy" id="151549"/>
    <lineage>
        <taxon>Eukaryota</taxon>
        <taxon>Metazoa</taxon>
        <taxon>Ecdysozoa</taxon>
        <taxon>Arthropoda</taxon>
        <taxon>Hexapoda</taxon>
        <taxon>Insecta</taxon>
        <taxon>Pterygota</taxon>
        <taxon>Neoptera</taxon>
        <taxon>Endopterygota</taxon>
        <taxon>Lepidoptera</taxon>
        <taxon>Glossata</taxon>
        <taxon>Ditrysia</taxon>
        <taxon>Tineoidea</taxon>
        <taxon>Psychidae</taxon>
        <taxon>Oiketicinae</taxon>
        <taxon>Eumeta</taxon>
    </lineage>
</organism>
<feature type="region of interest" description="Disordered" evidence="1">
    <location>
        <begin position="93"/>
        <end position="125"/>
    </location>
</feature>
<keyword evidence="3" id="KW-1185">Reference proteome</keyword>
<evidence type="ECO:0000313" key="3">
    <source>
        <dbReference type="Proteomes" id="UP000299102"/>
    </source>
</evidence>
<comment type="caution">
    <text evidence="2">The sequence shown here is derived from an EMBL/GenBank/DDBJ whole genome shotgun (WGS) entry which is preliminary data.</text>
</comment>
<gene>
    <name evidence="2" type="ORF">EVAR_8645_1</name>
</gene>